<dbReference type="Proteomes" id="UP000199165">
    <property type="component" value="Unassembled WGS sequence"/>
</dbReference>
<name>A0A1I6Y7E2_9ACTN</name>
<evidence type="ECO:0000313" key="2">
    <source>
        <dbReference type="Proteomes" id="UP000199165"/>
    </source>
</evidence>
<dbReference type="AlphaFoldDB" id="A0A1I6Y7E2"/>
<sequence>MSGEQQRWILAFDGSCATCQEISDTIARACDGKLEVLPLGHPQVRQWRDEKFGEHPPNVPTLLRIERTETRAWTGPAMTPPLLRRLGFRSTTRVLRSLGVLRRQANGHPLESTESSTLGRAGFLRLGGGAALATGIVLFGKTSALAEQRCAAAQRWAETNANNLPARYDELIGYPMPYRRAIYAKSSPERKARFWSDHLKRYRVENPDLSTEQRQALDEAEAIAANPVNFTPENTPTRAAENVDRKMREAFGKDEAGRVIATLGPTERRATESAPPACECTNKSEYCPDRHYCQYKSQNCSFVDRSCGSFWQYVCNGLCEYGG</sequence>
<dbReference type="EMBL" id="FPAT01000002">
    <property type="protein sequence ID" value="SFT46393.1"/>
    <property type="molecule type" value="Genomic_DNA"/>
</dbReference>
<accession>A0A1I6Y7E2</accession>
<protein>
    <recommendedName>
        <fullName evidence="3">Bacteriocin fulvocin C-related protein</fullName>
    </recommendedName>
</protein>
<proteinExistence type="predicted"/>
<gene>
    <name evidence="1" type="ORF">SAMN04487904_102272</name>
</gene>
<evidence type="ECO:0008006" key="3">
    <source>
        <dbReference type="Google" id="ProtNLM"/>
    </source>
</evidence>
<keyword evidence="2" id="KW-1185">Reference proteome</keyword>
<dbReference type="NCBIfam" id="NF033852">
    <property type="entry name" value="fulvocin_rel"/>
    <property type="match status" value="1"/>
</dbReference>
<organism evidence="1 2">
    <name type="scientific">Actinopolyspora righensis</name>
    <dbReference type="NCBI Taxonomy" id="995060"/>
    <lineage>
        <taxon>Bacteria</taxon>
        <taxon>Bacillati</taxon>
        <taxon>Actinomycetota</taxon>
        <taxon>Actinomycetes</taxon>
        <taxon>Actinopolysporales</taxon>
        <taxon>Actinopolysporaceae</taxon>
        <taxon>Actinopolyspora</taxon>
        <taxon>Actinopolyspora alba group</taxon>
    </lineage>
</organism>
<reference evidence="2" key="1">
    <citation type="submission" date="2016-10" db="EMBL/GenBank/DDBJ databases">
        <authorList>
            <person name="Varghese N."/>
            <person name="Submissions S."/>
        </authorList>
    </citation>
    <scope>NUCLEOTIDE SEQUENCE [LARGE SCALE GENOMIC DNA]</scope>
    <source>
        <strain evidence="2">DSM 45501</strain>
    </source>
</reference>
<evidence type="ECO:0000313" key="1">
    <source>
        <dbReference type="EMBL" id="SFT46393.1"/>
    </source>
</evidence>